<feature type="compositionally biased region" description="Basic and acidic residues" evidence="1">
    <location>
        <begin position="1"/>
        <end position="20"/>
    </location>
</feature>
<reference evidence="2 3" key="1">
    <citation type="submission" date="2024-07" db="EMBL/GenBank/DDBJ databases">
        <title>Section-level genome sequencing and comparative genomics of Aspergillus sections Usti and Cavernicolus.</title>
        <authorList>
            <consortium name="Lawrence Berkeley National Laboratory"/>
            <person name="Nybo J.L."/>
            <person name="Vesth T.C."/>
            <person name="Theobald S."/>
            <person name="Frisvad J.C."/>
            <person name="Larsen T.O."/>
            <person name="Kjaerboelling I."/>
            <person name="Rothschild-Mancinelli K."/>
            <person name="Lyhne E.K."/>
            <person name="Kogle M.E."/>
            <person name="Barry K."/>
            <person name="Clum A."/>
            <person name="Na H."/>
            <person name="Ledsgaard L."/>
            <person name="Lin J."/>
            <person name="Lipzen A."/>
            <person name="Kuo A."/>
            <person name="Riley R."/>
            <person name="Mondo S."/>
            <person name="Labutti K."/>
            <person name="Haridas S."/>
            <person name="Pangalinan J."/>
            <person name="Salamov A.A."/>
            <person name="Simmons B.A."/>
            <person name="Magnuson J.K."/>
            <person name="Chen J."/>
            <person name="Drula E."/>
            <person name="Henrissat B."/>
            <person name="Wiebenga A."/>
            <person name="Lubbers R.J."/>
            <person name="Gomes A.C."/>
            <person name="Makela M.R."/>
            <person name="Stajich J."/>
            <person name="Grigoriev I.V."/>
            <person name="Mortensen U.H."/>
            <person name="De Vries R.P."/>
            <person name="Baker S.E."/>
            <person name="Andersen M.R."/>
        </authorList>
    </citation>
    <scope>NUCLEOTIDE SEQUENCE [LARGE SCALE GENOMIC DNA]</scope>
    <source>
        <strain evidence="2 3">CBS 123904</strain>
    </source>
</reference>
<dbReference type="EMBL" id="JBFXLU010000255">
    <property type="protein sequence ID" value="KAL2832746.1"/>
    <property type="molecule type" value="Genomic_DNA"/>
</dbReference>
<evidence type="ECO:0000313" key="2">
    <source>
        <dbReference type="EMBL" id="KAL2832746.1"/>
    </source>
</evidence>
<evidence type="ECO:0000256" key="1">
    <source>
        <dbReference type="SAM" id="MobiDB-lite"/>
    </source>
</evidence>
<proteinExistence type="predicted"/>
<feature type="region of interest" description="Disordered" evidence="1">
    <location>
        <begin position="1"/>
        <end position="24"/>
    </location>
</feature>
<sequence>MLCCVSKEEGKSEHESDSKQRGKRPCVSVCVWVWRSKTAGERQHHGQFLMH</sequence>
<gene>
    <name evidence="2" type="ORF">BJY01DRAFT_225687</name>
</gene>
<evidence type="ECO:0000313" key="3">
    <source>
        <dbReference type="Proteomes" id="UP001610446"/>
    </source>
</evidence>
<organism evidence="2 3">
    <name type="scientific">Aspergillus pseudoustus</name>
    <dbReference type="NCBI Taxonomy" id="1810923"/>
    <lineage>
        <taxon>Eukaryota</taxon>
        <taxon>Fungi</taxon>
        <taxon>Dikarya</taxon>
        <taxon>Ascomycota</taxon>
        <taxon>Pezizomycotina</taxon>
        <taxon>Eurotiomycetes</taxon>
        <taxon>Eurotiomycetidae</taxon>
        <taxon>Eurotiales</taxon>
        <taxon>Aspergillaceae</taxon>
        <taxon>Aspergillus</taxon>
        <taxon>Aspergillus subgen. Nidulantes</taxon>
    </lineage>
</organism>
<accession>A0ABR4IY98</accession>
<name>A0ABR4IY98_9EURO</name>
<comment type="caution">
    <text evidence="2">The sequence shown here is derived from an EMBL/GenBank/DDBJ whole genome shotgun (WGS) entry which is preliminary data.</text>
</comment>
<keyword evidence="3" id="KW-1185">Reference proteome</keyword>
<protein>
    <submittedName>
        <fullName evidence="2">Uncharacterized protein</fullName>
    </submittedName>
</protein>
<dbReference type="Proteomes" id="UP001610446">
    <property type="component" value="Unassembled WGS sequence"/>
</dbReference>